<reference evidence="4 5" key="1">
    <citation type="journal article" date="2017" name="ISME J.">
        <title>Energy and carbon metabolisms in a deep terrestrial subsurface fluid microbial community.</title>
        <authorList>
            <person name="Momper L."/>
            <person name="Jungbluth S.P."/>
            <person name="Lee M.D."/>
            <person name="Amend J.P."/>
        </authorList>
    </citation>
    <scope>NUCLEOTIDE SEQUENCE [LARGE SCALE GENOMIC DNA]</scope>
    <source>
        <strain evidence="4">SURF_26</strain>
    </source>
</reference>
<dbReference type="Gene3D" id="3.30.750.24">
    <property type="entry name" value="STAS domain"/>
    <property type="match status" value="1"/>
</dbReference>
<proteinExistence type="inferred from homology"/>
<dbReference type="InterPro" id="IPR003658">
    <property type="entry name" value="Anti-sigma_ant"/>
</dbReference>
<dbReference type="InterPro" id="IPR036513">
    <property type="entry name" value="STAS_dom_sf"/>
</dbReference>
<accession>A0A3A4R3D0</accession>
<sequence length="113" mass="12993">MEIKVINSNNTAVFEITGEIDLYNSPQLRQQLTETINKGLKFILLDFSTVKYIDSSGLATLIEGLRKLNKVKGEIKLCCMNKNIRDVFEVSRLEDIFAIYNTREEALNDFKKD</sequence>
<dbReference type="NCBIfam" id="TIGR00377">
    <property type="entry name" value="ant_ant_sig"/>
    <property type="match status" value="1"/>
</dbReference>
<dbReference type="CDD" id="cd07043">
    <property type="entry name" value="STAS_anti-anti-sigma_factors"/>
    <property type="match status" value="1"/>
</dbReference>
<gene>
    <name evidence="4" type="ORF">C4541_10225</name>
</gene>
<dbReference type="PANTHER" id="PTHR33495">
    <property type="entry name" value="ANTI-SIGMA FACTOR ANTAGONIST TM_1081-RELATED-RELATED"/>
    <property type="match status" value="1"/>
</dbReference>
<comment type="caution">
    <text evidence="4">The sequence shown here is derived from an EMBL/GenBank/DDBJ whole genome shotgun (WGS) entry which is preliminary data.</text>
</comment>
<dbReference type="SUPFAM" id="SSF52091">
    <property type="entry name" value="SpoIIaa-like"/>
    <property type="match status" value="1"/>
</dbReference>
<protein>
    <recommendedName>
        <fullName evidence="2">Anti-sigma factor antagonist</fullName>
    </recommendedName>
</protein>
<dbReference type="Proteomes" id="UP000266426">
    <property type="component" value="Unassembled WGS sequence"/>
</dbReference>
<dbReference type="PANTHER" id="PTHR33495:SF2">
    <property type="entry name" value="ANTI-SIGMA FACTOR ANTAGONIST TM_1081-RELATED"/>
    <property type="match status" value="1"/>
</dbReference>
<name>A0A3A4R3D0_9BACT</name>
<evidence type="ECO:0000256" key="2">
    <source>
        <dbReference type="RuleBase" id="RU003749"/>
    </source>
</evidence>
<evidence type="ECO:0000313" key="4">
    <source>
        <dbReference type="EMBL" id="RJP57327.1"/>
    </source>
</evidence>
<feature type="domain" description="STAS" evidence="3">
    <location>
        <begin position="1"/>
        <end position="110"/>
    </location>
</feature>
<dbReference type="EMBL" id="QZJZ01000082">
    <property type="protein sequence ID" value="RJP57327.1"/>
    <property type="molecule type" value="Genomic_DNA"/>
</dbReference>
<evidence type="ECO:0000259" key="3">
    <source>
        <dbReference type="PROSITE" id="PS50801"/>
    </source>
</evidence>
<organism evidence="4 5">
    <name type="scientific">Candidatus Auribacter fodinae</name>
    <dbReference type="NCBI Taxonomy" id="2093366"/>
    <lineage>
        <taxon>Bacteria</taxon>
        <taxon>Pseudomonadati</taxon>
        <taxon>Candidatus Auribacterota</taxon>
        <taxon>Candidatus Auribacteria</taxon>
        <taxon>Candidatus Auribacterales</taxon>
        <taxon>Candidatus Auribacteraceae</taxon>
        <taxon>Candidatus Auribacter</taxon>
    </lineage>
</organism>
<dbReference type="InterPro" id="IPR002645">
    <property type="entry name" value="STAS_dom"/>
</dbReference>
<dbReference type="Pfam" id="PF01740">
    <property type="entry name" value="STAS"/>
    <property type="match status" value="1"/>
</dbReference>
<comment type="similarity">
    <text evidence="1 2">Belongs to the anti-sigma-factor antagonist family.</text>
</comment>
<dbReference type="GO" id="GO:0043856">
    <property type="term" value="F:anti-sigma factor antagonist activity"/>
    <property type="evidence" value="ECO:0007669"/>
    <property type="project" value="InterPro"/>
</dbReference>
<dbReference type="AlphaFoldDB" id="A0A3A4R3D0"/>
<dbReference type="PROSITE" id="PS50801">
    <property type="entry name" value="STAS"/>
    <property type="match status" value="1"/>
</dbReference>
<evidence type="ECO:0000256" key="1">
    <source>
        <dbReference type="ARBA" id="ARBA00009013"/>
    </source>
</evidence>
<evidence type="ECO:0000313" key="5">
    <source>
        <dbReference type="Proteomes" id="UP000266426"/>
    </source>
</evidence>